<proteinExistence type="inferred from homology"/>
<evidence type="ECO:0000313" key="4">
    <source>
        <dbReference type="Proteomes" id="UP001595821"/>
    </source>
</evidence>
<dbReference type="SUPFAM" id="SSF56300">
    <property type="entry name" value="Metallo-dependent phosphatases"/>
    <property type="match status" value="1"/>
</dbReference>
<dbReference type="GeneID" id="71852707"/>
<dbReference type="InterPro" id="IPR029052">
    <property type="entry name" value="Metallo-depent_PP-like"/>
</dbReference>
<dbReference type="Proteomes" id="UP001595821">
    <property type="component" value="Unassembled WGS sequence"/>
</dbReference>
<dbReference type="PANTHER" id="PTHR33393:SF13">
    <property type="entry name" value="PGA BIOSYNTHESIS PROTEIN CAPA"/>
    <property type="match status" value="1"/>
</dbReference>
<feature type="domain" description="Capsule synthesis protein CapA" evidence="2">
    <location>
        <begin position="7"/>
        <end position="337"/>
    </location>
</feature>
<comment type="caution">
    <text evidence="3">The sequence shown here is derived from an EMBL/GenBank/DDBJ whole genome shotgun (WGS) entry which is preliminary data.</text>
</comment>
<name>A0ABD5P069_9EURY</name>
<dbReference type="InterPro" id="IPR052169">
    <property type="entry name" value="CW_Biosynth-Accessory"/>
</dbReference>
<evidence type="ECO:0000259" key="2">
    <source>
        <dbReference type="SMART" id="SM00854"/>
    </source>
</evidence>
<dbReference type="RefSeq" id="WP_246971949.1">
    <property type="nucleotide sequence ID" value="NZ_CP095397.1"/>
</dbReference>
<organism evidence="3 4">
    <name type="scientific">Natribaculum luteum</name>
    <dbReference type="NCBI Taxonomy" id="1586232"/>
    <lineage>
        <taxon>Archaea</taxon>
        <taxon>Methanobacteriati</taxon>
        <taxon>Methanobacteriota</taxon>
        <taxon>Stenosarchaea group</taxon>
        <taxon>Halobacteria</taxon>
        <taxon>Halobacteriales</taxon>
        <taxon>Natrialbaceae</taxon>
        <taxon>Natribaculum</taxon>
    </lineage>
</organism>
<evidence type="ECO:0000313" key="3">
    <source>
        <dbReference type="EMBL" id="MFC4247634.1"/>
    </source>
</evidence>
<dbReference type="PANTHER" id="PTHR33393">
    <property type="entry name" value="POLYGLUTAMINE SYNTHESIS ACCESSORY PROTEIN RV0574C-RELATED"/>
    <property type="match status" value="1"/>
</dbReference>
<dbReference type="SMART" id="SM00854">
    <property type="entry name" value="PGA_cap"/>
    <property type="match status" value="1"/>
</dbReference>
<evidence type="ECO:0000256" key="1">
    <source>
        <dbReference type="ARBA" id="ARBA00005662"/>
    </source>
</evidence>
<comment type="similarity">
    <text evidence="1">Belongs to the CapA family.</text>
</comment>
<dbReference type="InterPro" id="IPR019079">
    <property type="entry name" value="Capsule_synth_CapA"/>
</dbReference>
<gene>
    <name evidence="3" type="ORF">ACFOZ7_11720</name>
</gene>
<dbReference type="Pfam" id="PF09587">
    <property type="entry name" value="PGA_cap"/>
    <property type="match status" value="1"/>
</dbReference>
<protein>
    <submittedName>
        <fullName evidence="3">CapA family protein</fullName>
    </submittedName>
</protein>
<accession>A0ABD5P069</accession>
<reference evidence="3 4" key="1">
    <citation type="journal article" date="2014" name="Int. J. Syst. Evol. Microbiol.">
        <title>Complete genome sequence of Corynebacterium casei LMG S-19264T (=DSM 44701T), isolated from a smear-ripened cheese.</title>
        <authorList>
            <consortium name="US DOE Joint Genome Institute (JGI-PGF)"/>
            <person name="Walter F."/>
            <person name="Albersmeier A."/>
            <person name="Kalinowski J."/>
            <person name="Ruckert C."/>
        </authorList>
    </citation>
    <scope>NUCLEOTIDE SEQUENCE [LARGE SCALE GENOMIC DNA]</scope>
    <source>
        <strain evidence="3 4">IBRC-M 10912</strain>
    </source>
</reference>
<dbReference type="EMBL" id="JBHSDJ010000083">
    <property type="protein sequence ID" value="MFC4247634.1"/>
    <property type="molecule type" value="Genomic_DNA"/>
</dbReference>
<dbReference type="AlphaFoldDB" id="A0ABD5P069"/>
<sequence>MASDSFTFAATGDAIIAPSVSKPENVERFDDLLNVLRTADAAVTQVEPVLLNQETPHAALRQVTDQYQYLAPFPGALIGTSPDVLDELTEMGLNLFTAASNHSLDFGERGLRTTFSAMRTRDVTFAGIGRDLTEASSPSYLDTDAGRVGLLNATTSIPPGGEARVSTPGFDGTCGVNPLHVEWTYRMSPEHLEQLRTIASHTGIDQVKGEWLRRENSDWQTDDAYYFMQMRCAPTTEAQPPGIYHSLHERDRKTLLLGIEEATATADWVVVALHSHQARAGNRNTKEIPQFLQQFAHECVETGADTVVVTGPHALRGVEIHRERPIFYSLGNFFFHEDVIHRVPDSLDQTVDSTVPDVRGEDASSESDSTVAHDAENWMSIVPRCEFAPSGTLVDITLHPCTLHPQSPHSPQGTPTLATGDEARDILNTVAERSAAFGTTIHIEEETGVIDIP</sequence>